<dbReference type="Pfam" id="PF11684">
    <property type="entry name" value="DUF3280"/>
    <property type="match status" value="1"/>
</dbReference>
<dbReference type="Proteomes" id="UP000274556">
    <property type="component" value="Unassembled WGS sequence"/>
</dbReference>
<dbReference type="AlphaFoldDB" id="A0A495VE94"/>
<organism evidence="1 2">
    <name type="scientific">Thiocapsa rosea</name>
    <dbReference type="NCBI Taxonomy" id="69360"/>
    <lineage>
        <taxon>Bacteria</taxon>
        <taxon>Pseudomonadati</taxon>
        <taxon>Pseudomonadota</taxon>
        <taxon>Gammaproteobacteria</taxon>
        <taxon>Chromatiales</taxon>
        <taxon>Chromatiaceae</taxon>
        <taxon>Thiocapsa</taxon>
    </lineage>
</organism>
<protein>
    <submittedName>
        <fullName evidence="1">Uncharacterized protein DUF2380</fullName>
    </submittedName>
</protein>
<evidence type="ECO:0000313" key="1">
    <source>
        <dbReference type="EMBL" id="RKT47130.1"/>
    </source>
</evidence>
<sequence>MMATTAIRSATIGGFWLLWALPVLADTTIAVLDFELNDLTGLDGGAQERERTASVRPLLERALAETRRYRPIAIEAARVEEANAGFGYLFDHPEAAAELGRAQGADFILVGRLHKPSFLFAYLMANLIDAGTGKVRENLIVEIKGQTVSVTARGAARLAERIDAALRQSGADR</sequence>
<comment type="caution">
    <text evidence="1">The sequence shown here is derived from an EMBL/GenBank/DDBJ whole genome shotgun (WGS) entry which is preliminary data.</text>
</comment>
<reference evidence="1 2" key="1">
    <citation type="submission" date="2018-10" db="EMBL/GenBank/DDBJ databases">
        <title>Genomic Encyclopedia of Archaeal and Bacterial Type Strains, Phase II (KMG-II): from individual species to whole genera.</title>
        <authorList>
            <person name="Goeker M."/>
        </authorList>
    </citation>
    <scope>NUCLEOTIDE SEQUENCE [LARGE SCALE GENOMIC DNA]</scope>
    <source>
        <strain evidence="1 2">DSM 235</strain>
    </source>
</reference>
<evidence type="ECO:0000313" key="2">
    <source>
        <dbReference type="Proteomes" id="UP000274556"/>
    </source>
</evidence>
<gene>
    <name evidence="1" type="ORF">BDD21_4685</name>
</gene>
<accession>A0A495VE94</accession>
<name>A0A495VE94_9GAMM</name>
<dbReference type="RefSeq" id="WP_211335136.1">
    <property type="nucleotide sequence ID" value="NZ_RBXL01000001.1"/>
</dbReference>
<dbReference type="EMBL" id="RBXL01000001">
    <property type="protein sequence ID" value="RKT47130.1"/>
    <property type="molecule type" value="Genomic_DNA"/>
</dbReference>
<dbReference type="InterPro" id="IPR021698">
    <property type="entry name" value="DUF3280"/>
</dbReference>
<keyword evidence="2" id="KW-1185">Reference proteome</keyword>
<proteinExistence type="predicted"/>